<dbReference type="InterPro" id="IPR027417">
    <property type="entry name" value="P-loop_NTPase"/>
</dbReference>
<feature type="compositionally biased region" description="Basic and acidic residues" evidence="4">
    <location>
        <begin position="239"/>
        <end position="255"/>
    </location>
</feature>
<feature type="domain" description="Rad50/SbcC-type AAA" evidence="5">
    <location>
        <begin position="8"/>
        <end position="240"/>
    </location>
</feature>
<sequence>MKVEKAIIKNFMPFYKEVPVDLQTNSDSPLILMGAKNDRGKTAFFTAMRFCLYGFEGGNTLKSEKRRQAINRKAAVEGLDEASVTLEFSHNQNIYEIERVIEFDQVDDPDDRNWKSCHVTVKKPSVSEGKEIVINQAPNEDPAKKYNRFINGILPESASDFFFFDGEELDRYAGSYNDSEADVRTAIETVLGIREIQNAIQDLRDEGKDYYQDEWKDKAEDVEELQDLSEDISSVQSDIEAKKTEKDSAQTELRQKEKRRHQIGDELAEASGVATKQDRVNEIAEEIGDSAQDDSLKGKLDEKRGARRELHSRLGPLMIGIGAKHGVENYDVSIVSGMEDTIEYLLDRDDCLCGADIDEDAEETLENTLEKLRKDEMSTISELQGFASDHLECLTSGDYPENLNVSQAKSEYVSIQEDIEGLAEDINDLEDEKETLEEEIEEATVTAEEAESLQETKETLDEEIGGLKNTIETLDEDLEELEEKKRKLEQTVNSMEAADEEEQRYRTLMKLSDECADAWEKIRDRYVETQRESVEKHASNIFQELTNKNDVYEGLTISKDYKLDVKTISGNRDIEEQNPSKGARQIIAYSFIAGLNKFTAREAPVIIDTPIGRLDPEHKQNLIEYFPNFRDQVVILYQPGELDEEDIKQMGDNISSHLEIHQRENDPESSEVSSIESETDLKRVLAK</sequence>
<dbReference type="InterPro" id="IPR038729">
    <property type="entry name" value="Rad50/SbcC_AAA"/>
</dbReference>
<dbReference type="SUPFAM" id="SSF52540">
    <property type="entry name" value="P-loop containing nucleoside triphosphate hydrolases"/>
    <property type="match status" value="1"/>
</dbReference>
<evidence type="ECO:0000256" key="1">
    <source>
        <dbReference type="ARBA" id="ARBA00023054"/>
    </source>
</evidence>
<evidence type="ECO:0000256" key="2">
    <source>
        <dbReference type="ARBA" id="ARBA00049666"/>
    </source>
</evidence>
<feature type="region of interest" description="Disordered" evidence="4">
    <location>
        <begin position="659"/>
        <end position="687"/>
    </location>
</feature>
<proteinExistence type="inferred from homology"/>
<protein>
    <recommendedName>
        <fullName evidence="5">Rad50/SbcC-type AAA domain-containing protein</fullName>
    </recommendedName>
</protein>
<evidence type="ECO:0000313" key="7">
    <source>
        <dbReference type="Proteomes" id="UP001321047"/>
    </source>
</evidence>
<evidence type="ECO:0000256" key="3">
    <source>
        <dbReference type="SAM" id="Coils"/>
    </source>
</evidence>
<accession>A0AAP3E6L6</accession>
<gene>
    <name evidence="6" type="ORF">OB919_11580</name>
</gene>
<evidence type="ECO:0000256" key="4">
    <source>
        <dbReference type="SAM" id="MobiDB-lite"/>
    </source>
</evidence>
<dbReference type="Gene3D" id="3.40.50.300">
    <property type="entry name" value="P-loop containing nucleotide triphosphate hydrolases"/>
    <property type="match status" value="2"/>
</dbReference>
<dbReference type="PANTHER" id="PTHR32114:SF2">
    <property type="entry name" value="ABC TRANSPORTER ABCH.3"/>
    <property type="match status" value="1"/>
</dbReference>
<feature type="compositionally biased region" description="Acidic residues" evidence="4">
    <location>
        <begin position="221"/>
        <end position="230"/>
    </location>
</feature>
<feature type="coiled-coil region" evidence="3">
    <location>
        <begin position="405"/>
        <end position="501"/>
    </location>
</feature>
<dbReference type="RefSeq" id="WP_342808951.1">
    <property type="nucleotide sequence ID" value="NZ_JAOPJZ010000008.1"/>
</dbReference>
<dbReference type="PANTHER" id="PTHR32114">
    <property type="entry name" value="ABC TRANSPORTER ABCH.3"/>
    <property type="match status" value="1"/>
</dbReference>
<keyword evidence="7" id="KW-1185">Reference proteome</keyword>
<reference evidence="6 7" key="1">
    <citation type="submission" date="2022-09" db="EMBL/GenBank/DDBJ databases">
        <title>Enrichment on poylsaccharides allowed isolation of novel metabolic and taxonomic groups of Haloarchaea.</title>
        <authorList>
            <person name="Sorokin D.Y."/>
            <person name="Elcheninov A.G."/>
            <person name="Khizhniak T.V."/>
            <person name="Kolganova T.V."/>
            <person name="Kublanov I.V."/>
        </authorList>
    </citation>
    <scope>NUCLEOTIDE SEQUENCE [LARGE SCALE GENOMIC DNA]</scope>
    <source>
        <strain evidence="6 7">AArc-curdl1</strain>
    </source>
</reference>
<comment type="caution">
    <text evidence="6">The sequence shown here is derived from an EMBL/GenBank/DDBJ whole genome shotgun (WGS) entry which is preliminary data.</text>
</comment>
<evidence type="ECO:0000259" key="5">
    <source>
        <dbReference type="Pfam" id="PF13476"/>
    </source>
</evidence>
<dbReference type="Pfam" id="PF13476">
    <property type="entry name" value="AAA_23"/>
    <property type="match status" value="1"/>
</dbReference>
<name>A0AAP3E6L6_9EURY</name>
<organism evidence="6 7">
    <name type="scientific">Natronosalvus hydrolyticus</name>
    <dbReference type="NCBI Taxonomy" id="2979988"/>
    <lineage>
        <taxon>Archaea</taxon>
        <taxon>Methanobacteriati</taxon>
        <taxon>Methanobacteriota</taxon>
        <taxon>Stenosarchaea group</taxon>
        <taxon>Halobacteria</taxon>
        <taxon>Halobacteriales</taxon>
        <taxon>Natrialbaceae</taxon>
        <taxon>Natronosalvus</taxon>
    </lineage>
</organism>
<feature type="region of interest" description="Disordered" evidence="4">
    <location>
        <begin position="221"/>
        <end position="261"/>
    </location>
</feature>
<evidence type="ECO:0000313" key="6">
    <source>
        <dbReference type="EMBL" id="MCU4752621.1"/>
    </source>
</evidence>
<dbReference type="AlphaFoldDB" id="A0AAP3E6L6"/>
<dbReference type="GO" id="GO:0016887">
    <property type="term" value="F:ATP hydrolysis activity"/>
    <property type="evidence" value="ECO:0007669"/>
    <property type="project" value="InterPro"/>
</dbReference>
<dbReference type="GO" id="GO:0006302">
    <property type="term" value="P:double-strand break repair"/>
    <property type="evidence" value="ECO:0007669"/>
    <property type="project" value="InterPro"/>
</dbReference>
<comment type="similarity">
    <text evidence="2">Belongs to the Sph1/Sph2 family.</text>
</comment>
<dbReference type="EMBL" id="JAOPJZ010000008">
    <property type="protein sequence ID" value="MCU4752621.1"/>
    <property type="molecule type" value="Genomic_DNA"/>
</dbReference>
<dbReference type="Proteomes" id="UP001321047">
    <property type="component" value="Unassembled WGS sequence"/>
</dbReference>
<keyword evidence="1 3" id="KW-0175">Coiled coil</keyword>